<organism evidence="1 2">
    <name type="scientific">Candidatus Magasanikbacteria bacterium CG10_big_fil_rev_8_21_14_0_10_40_10</name>
    <dbReference type="NCBI Taxonomy" id="1974648"/>
    <lineage>
        <taxon>Bacteria</taxon>
        <taxon>Candidatus Magasanikiibacteriota</taxon>
    </lineage>
</organism>
<protein>
    <recommendedName>
        <fullName evidence="3">DUF192 domain-containing protein</fullName>
    </recommendedName>
</protein>
<gene>
    <name evidence="1" type="ORF">COU31_03280</name>
</gene>
<dbReference type="Gene3D" id="2.60.120.1140">
    <property type="entry name" value="Protein of unknown function DUF192"/>
    <property type="match status" value="1"/>
</dbReference>
<reference evidence="2" key="1">
    <citation type="submission" date="2017-09" db="EMBL/GenBank/DDBJ databases">
        <title>Depth-based differentiation of microbial function through sediment-hosted aquifers and enrichment of novel symbionts in the deep terrestrial subsurface.</title>
        <authorList>
            <person name="Probst A.J."/>
            <person name="Ladd B."/>
            <person name="Jarett J.K."/>
            <person name="Geller-Mcgrath D.E."/>
            <person name="Sieber C.M.K."/>
            <person name="Emerson J.B."/>
            <person name="Anantharaman K."/>
            <person name="Thomas B.C."/>
            <person name="Malmstrom R."/>
            <person name="Stieglmeier M."/>
            <person name="Klingl A."/>
            <person name="Woyke T."/>
            <person name="Ryan C.M."/>
            <person name="Banfield J.F."/>
        </authorList>
    </citation>
    <scope>NUCLEOTIDE SEQUENCE [LARGE SCALE GENOMIC DNA]</scope>
</reference>
<dbReference type="Proteomes" id="UP000231183">
    <property type="component" value="Unassembled WGS sequence"/>
</dbReference>
<dbReference type="InterPro" id="IPR038695">
    <property type="entry name" value="Saro_0823-like_sf"/>
</dbReference>
<evidence type="ECO:0008006" key="3">
    <source>
        <dbReference type="Google" id="ProtNLM"/>
    </source>
</evidence>
<dbReference type="EMBL" id="PFBX01000035">
    <property type="protein sequence ID" value="PIT87346.1"/>
    <property type="molecule type" value="Genomic_DNA"/>
</dbReference>
<dbReference type="Pfam" id="PF02643">
    <property type="entry name" value="DUF192"/>
    <property type="match status" value="1"/>
</dbReference>
<dbReference type="PANTHER" id="PTHR37953">
    <property type="entry name" value="UPF0127 PROTEIN MJ1496"/>
    <property type="match status" value="1"/>
</dbReference>
<proteinExistence type="predicted"/>
<dbReference type="InterPro" id="IPR003795">
    <property type="entry name" value="DUF192"/>
</dbReference>
<evidence type="ECO:0000313" key="1">
    <source>
        <dbReference type="EMBL" id="PIT87346.1"/>
    </source>
</evidence>
<name>A0A2M6W3G9_9BACT</name>
<evidence type="ECO:0000313" key="2">
    <source>
        <dbReference type="Proteomes" id="UP000231183"/>
    </source>
</evidence>
<comment type="caution">
    <text evidence="1">The sequence shown here is derived from an EMBL/GenBank/DDBJ whole genome shotgun (WGS) entry which is preliminary data.</text>
</comment>
<accession>A0A2M6W3G9</accession>
<dbReference type="AlphaFoldDB" id="A0A2M6W3G9"/>
<dbReference type="PANTHER" id="PTHR37953:SF1">
    <property type="entry name" value="UPF0127 PROTEIN MJ1496"/>
    <property type="match status" value="1"/>
</dbReference>
<sequence length="155" mass="17627">MKKNKSFKKIHLALLCLMLLFALSIKVYSYYWPKALVQINDQTLRVLVADTARHQFTGLSNRSGLGKFDGMLFIFDSSARHTMVMRDMKFSLDIIWLDNYKVVDIAPNLLPQPNKTEAQLTKYSARALSNMVLELPAGSAQKYGLKIGDIIKISR</sequence>